<keyword evidence="1" id="KW-0812">Transmembrane</keyword>
<evidence type="ECO:0000313" key="2">
    <source>
        <dbReference type="EMBL" id="HGD12792.1"/>
    </source>
</evidence>
<feature type="transmembrane region" description="Helical" evidence="1">
    <location>
        <begin position="12"/>
        <end position="29"/>
    </location>
</feature>
<reference evidence="2" key="1">
    <citation type="journal article" date="2020" name="mSystems">
        <title>Genome- and Community-Level Interaction Insights into Carbon Utilization and Element Cycling Functions of Hydrothermarchaeota in Hydrothermal Sediment.</title>
        <authorList>
            <person name="Zhou Z."/>
            <person name="Liu Y."/>
            <person name="Xu W."/>
            <person name="Pan J."/>
            <person name="Luo Z.H."/>
            <person name="Li M."/>
        </authorList>
    </citation>
    <scope>NUCLEOTIDE SEQUENCE [LARGE SCALE GENOMIC DNA]</scope>
    <source>
        <strain evidence="2">SpSt-914</strain>
    </source>
</reference>
<keyword evidence="1" id="KW-0472">Membrane</keyword>
<comment type="caution">
    <text evidence="2">The sequence shown here is derived from an EMBL/GenBank/DDBJ whole genome shotgun (WGS) entry which is preliminary data.</text>
</comment>
<dbReference type="EMBL" id="DTMZ01000036">
    <property type="protein sequence ID" value="HGD12792.1"/>
    <property type="molecule type" value="Genomic_DNA"/>
</dbReference>
<evidence type="ECO:0000256" key="1">
    <source>
        <dbReference type="SAM" id="Phobius"/>
    </source>
</evidence>
<gene>
    <name evidence="2" type="ORF">ENX16_01725</name>
</gene>
<organism evidence="2">
    <name type="scientific">candidate division WOR-3 bacterium</name>
    <dbReference type="NCBI Taxonomy" id="2052148"/>
    <lineage>
        <taxon>Bacteria</taxon>
        <taxon>Bacteria division WOR-3</taxon>
    </lineage>
</organism>
<accession>A0A7V3PT31</accession>
<name>A0A7V3PT31_UNCW3</name>
<sequence>MKYTKSCFRVNGIINLFILFALTIATGFSRELIYNGNFELPPDSGWRVIRWGEFPDTGNCRLRWLHTYHPDRDFEVMIQKLLHQGMKFFQQIDIPSLELQFSVSCRLSAKSESESLFAAAAVVLEYLNSSDSLLGETRIFYATPGCDWQNSPSLHLIRVSDTINWHNYRIDILNDLESLPGIEPTEIKSIRVGLLSFVRGNS</sequence>
<proteinExistence type="predicted"/>
<dbReference type="AlphaFoldDB" id="A0A7V3PT31"/>
<protein>
    <submittedName>
        <fullName evidence="2">Uncharacterized protein</fullName>
    </submittedName>
</protein>
<keyword evidence="1" id="KW-1133">Transmembrane helix</keyword>